<feature type="region of interest" description="Disordered" evidence="1">
    <location>
        <begin position="24"/>
        <end position="393"/>
    </location>
</feature>
<dbReference type="AlphaFoldDB" id="A0A8E2DQT1"/>
<dbReference type="Pfam" id="PF09507">
    <property type="entry name" value="CDC27"/>
    <property type="match status" value="1"/>
</dbReference>
<gene>
    <name evidence="2" type="ORF">OBBRIDRAFT_789574</name>
</gene>
<feature type="compositionally biased region" description="Basic and acidic residues" evidence="1">
    <location>
        <begin position="61"/>
        <end position="83"/>
    </location>
</feature>
<evidence type="ECO:0000313" key="2">
    <source>
        <dbReference type="EMBL" id="OCH94050.1"/>
    </source>
</evidence>
<dbReference type="GO" id="GO:0003887">
    <property type="term" value="F:DNA-directed DNA polymerase activity"/>
    <property type="evidence" value="ECO:0007669"/>
    <property type="project" value="TreeGrafter"/>
</dbReference>
<evidence type="ECO:0000256" key="1">
    <source>
        <dbReference type="SAM" id="MobiDB-lite"/>
    </source>
</evidence>
<protein>
    <recommendedName>
        <fullName evidence="4">DNA polymerase delta subunit 3</fullName>
    </recommendedName>
</protein>
<sequence length="393" mass="43098">MIWVQDAAKSKEAFALLGCVTGPHVQSGKASAAVASSSKITTKPKEPIMKRAPAPSTTTPTKEEEKSSKTKLEVEPKAKELPKTKPTGRLDWSKTKPKLKEASKPVEPEKGAKTRARVDDAKAKGDAAKSKAQADLRKVKKEPSPDTSDEKTSEESDPSKSRPKRGTKRKSVLPTLSDSEEDEEPSQKDQIGKITARVKKNVILSDDDEEPDDILVRRRLTGAKAKGKAKASLSDTEAGEYEVIKASRPESRVQKDEDAQTEDAEAVQDSEPERAKLNSKKRKEKKVVPVGRNGLKKKRVMKTRTKIDEKGYMVTEDYSSYESVDDDEPEAAVEAPVKKGRATKPKQKATESKLKPKKPREEARPTKSSEPVKRATGKASGQGNITNFFGKAK</sequence>
<keyword evidence="3" id="KW-1185">Reference proteome</keyword>
<feature type="compositionally biased region" description="Basic and acidic residues" evidence="1">
    <location>
        <begin position="348"/>
        <end position="373"/>
    </location>
</feature>
<name>A0A8E2DQT1_9APHY</name>
<dbReference type="PANTHER" id="PTHR17598">
    <property type="entry name" value="DNA POLYMERASE DELTA SUBUNIT 3"/>
    <property type="match status" value="1"/>
</dbReference>
<dbReference type="InterPro" id="IPR019038">
    <property type="entry name" value="POLD3"/>
</dbReference>
<dbReference type="GO" id="GO:0006297">
    <property type="term" value="P:nucleotide-excision repair, DNA gap filling"/>
    <property type="evidence" value="ECO:0007669"/>
    <property type="project" value="TreeGrafter"/>
</dbReference>
<dbReference type="GO" id="GO:0043625">
    <property type="term" value="C:delta DNA polymerase complex"/>
    <property type="evidence" value="ECO:0007669"/>
    <property type="project" value="InterPro"/>
</dbReference>
<proteinExistence type="predicted"/>
<feature type="compositionally biased region" description="Acidic residues" evidence="1">
    <location>
        <begin position="259"/>
        <end position="270"/>
    </location>
</feature>
<feature type="compositionally biased region" description="Basic and acidic residues" evidence="1">
    <location>
        <begin position="91"/>
        <end position="160"/>
    </location>
</feature>
<dbReference type="Proteomes" id="UP000250043">
    <property type="component" value="Unassembled WGS sequence"/>
</dbReference>
<dbReference type="GO" id="GO:0006271">
    <property type="term" value="P:DNA strand elongation involved in DNA replication"/>
    <property type="evidence" value="ECO:0007669"/>
    <property type="project" value="TreeGrafter"/>
</dbReference>
<reference evidence="2 3" key="1">
    <citation type="submission" date="2016-07" db="EMBL/GenBank/DDBJ databases">
        <title>Draft genome of the white-rot fungus Obba rivulosa 3A-2.</title>
        <authorList>
            <consortium name="DOE Joint Genome Institute"/>
            <person name="Miettinen O."/>
            <person name="Riley R."/>
            <person name="Acob R."/>
            <person name="Barry K."/>
            <person name="Cullen D."/>
            <person name="De Vries R."/>
            <person name="Hainaut M."/>
            <person name="Hatakka A."/>
            <person name="Henrissat B."/>
            <person name="Hilden K."/>
            <person name="Kuo R."/>
            <person name="Labutti K."/>
            <person name="Lipzen A."/>
            <person name="Makela M.R."/>
            <person name="Sandor L."/>
            <person name="Spatafora J.W."/>
            <person name="Grigoriev I.V."/>
            <person name="Hibbett D.S."/>
        </authorList>
    </citation>
    <scope>NUCLEOTIDE SEQUENCE [LARGE SCALE GENOMIC DNA]</scope>
    <source>
        <strain evidence="2 3">3A-2</strain>
    </source>
</reference>
<dbReference type="PANTHER" id="PTHR17598:SF13">
    <property type="entry name" value="DNA POLYMERASE DELTA SUBUNIT 3"/>
    <property type="match status" value="1"/>
</dbReference>
<feature type="compositionally biased region" description="Basic residues" evidence="1">
    <location>
        <begin position="217"/>
        <end position="229"/>
    </location>
</feature>
<evidence type="ECO:0000313" key="3">
    <source>
        <dbReference type="Proteomes" id="UP000250043"/>
    </source>
</evidence>
<feature type="compositionally biased region" description="Basic residues" evidence="1">
    <location>
        <begin position="338"/>
        <end position="347"/>
    </location>
</feature>
<feature type="compositionally biased region" description="Basic residues" evidence="1">
    <location>
        <begin position="161"/>
        <end position="171"/>
    </location>
</feature>
<accession>A0A8E2DQT1</accession>
<evidence type="ECO:0008006" key="4">
    <source>
        <dbReference type="Google" id="ProtNLM"/>
    </source>
</evidence>
<organism evidence="2 3">
    <name type="scientific">Obba rivulosa</name>
    <dbReference type="NCBI Taxonomy" id="1052685"/>
    <lineage>
        <taxon>Eukaryota</taxon>
        <taxon>Fungi</taxon>
        <taxon>Dikarya</taxon>
        <taxon>Basidiomycota</taxon>
        <taxon>Agaricomycotina</taxon>
        <taxon>Agaricomycetes</taxon>
        <taxon>Polyporales</taxon>
        <taxon>Gelatoporiaceae</taxon>
        <taxon>Obba</taxon>
    </lineage>
</organism>
<feature type="compositionally biased region" description="Basic residues" evidence="1">
    <location>
        <begin position="294"/>
        <end position="304"/>
    </location>
</feature>
<dbReference type="OrthoDB" id="514823at2759"/>
<dbReference type="GO" id="GO:1904161">
    <property type="term" value="P:DNA synthesis involved in UV-damage excision repair"/>
    <property type="evidence" value="ECO:0007669"/>
    <property type="project" value="TreeGrafter"/>
</dbReference>
<dbReference type="EMBL" id="KV722347">
    <property type="protein sequence ID" value="OCH94050.1"/>
    <property type="molecule type" value="Genomic_DNA"/>
</dbReference>
<feature type="compositionally biased region" description="Basic and acidic residues" evidence="1">
    <location>
        <begin position="242"/>
        <end position="258"/>
    </location>
</feature>